<feature type="domain" description="Methyltransferase FkbM" evidence="1">
    <location>
        <begin position="124"/>
        <end position="290"/>
    </location>
</feature>
<protein>
    <submittedName>
        <fullName evidence="2">FkbM family methyltransferase</fullName>
    </submittedName>
</protein>
<dbReference type="InterPro" id="IPR006342">
    <property type="entry name" value="FkbM_mtfrase"/>
</dbReference>
<proteinExistence type="predicted"/>
<keyword evidence="2" id="KW-0808">Transferase</keyword>
<dbReference type="Proteomes" id="UP001164439">
    <property type="component" value="Chromosome"/>
</dbReference>
<dbReference type="Pfam" id="PF05050">
    <property type="entry name" value="Methyltransf_21"/>
    <property type="match status" value="1"/>
</dbReference>
<dbReference type="RefSeq" id="WP_269664039.1">
    <property type="nucleotide sequence ID" value="NZ_CP114413.1"/>
</dbReference>
<dbReference type="PANTHER" id="PTHR34203:SF15">
    <property type="entry name" value="SLL1173 PROTEIN"/>
    <property type="match status" value="1"/>
</dbReference>
<accession>A0ABY7KUL1</accession>
<gene>
    <name evidence="2" type="ORF">STRCI_008143</name>
</gene>
<dbReference type="InterPro" id="IPR029063">
    <property type="entry name" value="SAM-dependent_MTases_sf"/>
</dbReference>
<name>A0ABY7KUL1_9ACTN</name>
<dbReference type="Gene3D" id="3.40.50.150">
    <property type="entry name" value="Vaccinia Virus protein VP39"/>
    <property type="match status" value="1"/>
</dbReference>
<organism evidence="2 3">
    <name type="scientific">Streptomyces cinnabarinus</name>
    <dbReference type="NCBI Taxonomy" id="67287"/>
    <lineage>
        <taxon>Bacteria</taxon>
        <taxon>Bacillati</taxon>
        <taxon>Actinomycetota</taxon>
        <taxon>Actinomycetes</taxon>
        <taxon>Kitasatosporales</taxon>
        <taxon>Streptomycetaceae</taxon>
        <taxon>Streptomyces</taxon>
    </lineage>
</organism>
<evidence type="ECO:0000313" key="3">
    <source>
        <dbReference type="Proteomes" id="UP001164439"/>
    </source>
</evidence>
<dbReference type="GO" id="GO:0008168">
    <property type="term" value="F:methyltransferase activity"/>
    <property type="evidence" value="ECO:0007669"/>
    <property type="project" value="UniProtKB-KW"/>
</dbReference>
<dbReference type="InterPro" id="IPR052514">
    <property type="entry name" value="SAM-dependent_MTase"/>
</dbReference>
<dbReference type="GO" id="GO:0032259">
    <property type="term" value="P:methylation"/>
    <property type="evidence" value="ECO:0007669"/>
    <property type="project" value="UniProtKB-KW"/>
</dbReference>
<dbReference type="NCBIfam" id="TIGR01444">
    <property type="entry name" value="fkbM_fam"/>
    <property type="match status" value="1"/>
</dbReference>
<dbReference type="SUPFAM" id="SSF53335">
    <property type="entry name" value="S-adenosyl-L-methionine-dependent methyltransferases"/>
    <property type="match status" value="1"/>
</dbReference>
<dbReference type="EMBL" id="CP114413">
    <property type="protein sequence ID" value="WAZ26554.1"/>
    <property type="molecule type" value="Genomic_DNA"/>
</dbReference>
<keyword evidence="3" id="KW-1185">Reference proteome</keyword>
<reference evidence="2" key="1">
    <citation type="submission" date="2022-12" db="EMBL/GenBank/DDBJ databases">
        <authorList>
            <person name="Ruckert C."/>
            <person name="Busche T."/>
            <person name="Kalinowski J."/>
            <person name="Wittmann C."/>
        </authorList>
    </citation>
    <scope>NUCLEOTIDE SEQUENCE</scope>
    <source>
        <strain evidence="2">DSM 40467</strain>
    </source>
</reference>
<dbReference type="PANTHER" id="PTHR34203">
    <property type="entry name" value="METHYLTRANSFERASE, FKBM FAMILY PROTEIN"/>
    <property type="match status" value="1"/>
</dbReference>
<evidence type="ECO:0000313" key="2">
    <source>
        <dbReference type="EMBL" id="WAZ26554.1"/>
    </source>
</evidence>
<keyword evidence="2" id="KW-0489">Methyltransferase</keyword>
<sequence>MPVSYLRSDADRQYGVGWSAVLRRESAGMVRDVVTAARHATGASRARAPYWMLRRLAGAAGRPLDHEDLVSLSFATPGGGRVRVWVRKNQSDLLILHQIFLERSYDLQAAYALNDCGTLGTIVDLGGNTGQAAAYFTARYRPHTLLTVEPIAESRAVLLRNARASGLNWLVDERAVSDAEGELAFAVSGFWDTCTAVPDVYELRRTRPHRLENILTRPSRTVASVTVERLLDDHGIEHIDLLKVDIEGSERDIFAEPQPWMKHVDRIVMEIHDKYIDGDAVRATLRAAGFTRVPPRSPDPVGFNPVELHVRPEILR</sequence>
<evidence type="ECO:0000259" key="1">
    <source>
        <dbReference type="Pfam" id="PF05050"/>
    </source>
</evidence>